<evidence type="ECO:0000256" key="2">
    <source>
        <dbReference type="ARBA" id="ARBA00022448"/>
    </source>
</evidence>
<protein>
    <submittedName>
        <fullName evidence="9">MFS transporter</fullName>
    </submittedName>
</protein>
<keyword evidence="2" id="KW-0813">Transport</keyword>
<name>A0A918S438_9FLAO</name>
<evidence type="ECO:0000313" key="9">
    <source>
        <dbReference type="EMBL" id="GHA23139.1"/>
    </source>
</evidence>
<evidence type="ECO:0000259" key="8">
    <source>
        <dbReference type="PROSITE" id="PS50850"/>
    </source>
</evidence>
<accession>A0A918S438</accession>
<dbReference type="AlphaFoldDB" id="A0A918S438"/>
<keyword evidence="10" id="KW-1185">Reference proteome</keyword>
<dbReference type="Gene3D" id="1.20.1250.20">
    <property type="entry name" value="MFS general substrate transporter like domains"/>
    <property type="match status" value="2"/>
</dbReference>
<feature type="transmembrane region" description="Helical" evidence="7">
    <location>
        <begin position="369"/>
        <end position="389"/>
    </location>
</feature>
<evidence type="ECO:0000256" key="5">
    <source>
        <dbReference type="ARBA" id="ARBA00022989"/>
    </source>
</evidence>
<gene>
    <name evidence="9" type="ORF">GCM10007103_00250</name>
</gene>
<dbReference type="Proteomes" id="UP000610456">
    <property type="component" value="Unassembled WGS sequence"/>
</dbReference>
<feature type="transmembrane region" description="Helical" evidence="7">
    <location>
        <begin position="310"/>
        <end position="331"/>
    </location>
</feature>
<feature type="transmembrane region" description="Helical" evidence="7">
    <location>
        <begin position="140"/>
        <end position="163"/>
    </location>
</feature>
<evidence type="ECO:0000256" key="4">
    <source>
        <dbReference type="ARBA" id="ARBA00022692"/>
    </source>
</evidence>
<feature type="transmembrane region" description="Helical" evidence="7">
    <location>
        <begin position="255"/>
        <end position="278"/>
    </location>
</feature>
<sequence length="397" mass="44039">MKDFFYFVKGNLRQVSFGWLLTFLSSFGQTFLISLYVPEIIRAFEISEGAFGAIYAGCTLVASFIMLTVGHTVDHKPVKKVAGFTILALAISSIILGFSYHIAFLFVGLIGLRLTGQGLLSHISMTIISKYYDENRGKALSISSLGYSVGEAVFPIVIALIISWFDWRVAAIVSGVALLLYLIRLRFTDLEHFDRQLSGEGKPSPFSLMKDYKKIVFDRKFMVMVPASFILGFSSTAIFFYQYVFVESQGWSVQLYATFFTVYAATRFLFSLFGGLWVDKFTAKVLFRYYLIPMTLGLVPFALMDSIMGAFIFLILAGITTGVAGTVKTSLIAEIYGTEKMGAIRSVFSMFMVVSTALGPLIVGLLIDAGISFTIIMLLISGAMLLTVLNSQRIRIY</sequence>
<feature type="transmembrane region" description="Helical" evidence="7">
    <location>
        <begin position="12"/>
        <end position="37"/>
    </location>
</feature>
<evidence type="ECO:0000256" key="1">
    <source>
        <dbReference type="ARBA" id="ARBA00004651"/>
    </source>
</evidence>
<dbReference type="InterPro" id="IPR036259">
    <property type="entry name" value="MFS_trans_sf"/>
</dbReference>
<comment type="subcellular location">
    <subcellularLocation>
        <location evidence="1">Cell membrane</location>
        <topology evidence="1">Multi-pass membrane protein</topology>
    </subcellularLocation>
</comment>
<dbReference type="Pfam" id="PF07690">
    <property type="entry name" value="MFS_1"/>
    <property type="match status" value="1"/>
</dbReference>
<dbReference type="GO" id="GO:0005886">
    <property type="term" value="C:plasma membrane"/>
    <property type="evidence" value="ECO:0007669"/>
    <property type="project" value="UniProtKB-SubCell"/>
</dbReference>
<dbReference type="RefSeq" id="WP_189602595.1">
    <property type="nucleotide sequence ID" value="NZ_BMXB01000001.1"/>
</dbReference>
<dbReference type="PANTHER" id="PTHR23517:SF3">
    <property type="entry name" value="INTEGRAL MEMBRANE TRANSPORT PROTEIN"/>
    <property type="match status" value="1"/>
</dbReference>
<keyword evidence="5 7" id="KW-1133">Transmembrane helix</keyword>
<organism evidence="9 10">
    <name type="scientific">Salinimicrobium marinum</name>
    <dbReference type="NCBI Taxonomy" id="680283"/>
    <lineage>
        <taxon>Bacteria</taxon>
        <taxon>Pseudomonadati</taxon>
        <taxon>Bacteroidota</taxon>
        <taxon>Flavobacteriia</taxon>
        <taxon>Flavobacteriales</taxon>
        <taxon>Flavobacteriaceae</taxon>
        <taxon>Salinimicrobium</taxon>
    </lineage>
</organism>
<dbReference type="InterPro" id="IPR020846">
    <property type="entry name" value="MFS_dom"/>
</dbReference>
<dbReference type="PANTHER" id="PTHR23517">
    <property type="entry name" value="RESISTANCE PROTEIN MDTM, PUTATIVE-RELATED-RELATED"/>
    <property type="match status" value="1"/>
</dbReference>
<dbReference type="InterPro" id="IPR050171">
    <property type="entry name" value="MFS_Transporters"/>
</dbReference>
<dbReference type="PROSITE" id="PS50850">
    <property type="entry name" value="MFS"/>
    <property type="match status" value="1"/>
</dbReference>
<dbReference type="InterPro" id="IPR011701">
    <property type="entry name" value="MFS"/>
</dbReference>
<dbReference type="SUPFAM" id="SSF103473">
    <property type="entry name" value="MFS general substrate transporter"/>
    <property type="match status" value="1"/>
</dbReference>
<comment type="caution">
    <text evidence="9">The sequence shown here is derived from an EMBL/GenBank/DDBJ whole genome shotgun (WGS) entry which is preliminary data.</text>
</comment>
<feature type="transmembrane region" description="Helical" evidence="7">
    <location>
        <begin position="49"/>
        <end position="69"/>
    </location>
</feature>
<feature type="transmembrane region" description="Helical" evidence="7">
    <location>
        <begin position="81"/>
        <end position="100"/>
    </location>
</feature>
<keyword evidence="6 7" id="KW-0472">Membrane</keyword>
<dbReference type="GO" id="GO:0022857">
    <property type="term" value="F:transmembrane transporter activity"/>
    <property type="evidence" value="ECO:0007669"/>
    <property type="project" value="InterPro"/>
</dbReference>
<keyword evidence="3" id="KW-1003">Cell membrane</keyword>
<feature type="transmembrane region" description="Helical" evidence="7">
    <location>
        <begin position="343"/>
        <end position="363"/>
    </location>
</feature>
<keyword evidence="4 7" id="KW-0812">Transmembrane</keyword>
<feature type="transmembrane region" description="Helical" evidence="7">
    <location>
        <begin position="285"/>
        <end position="304"/>
    </location>
</feature>
<dbReference type="EMBL" id="BMXB01000001">
    <property type="protein sequence ID" value="GHA23139.1"/>
    <property type="molecule type" value="Genomic_DNA"/>
</dbReference>
<reference evidence="9" key="1">
    <citation type="journal article" date="2014" name="Int. J. Syst. Evol. Microbiol.">
        <title>Complete genome sequence of Corynebacterium casei LMG S-19264T (=DSM 44701T), isolated from a smear-ripened cheese.</title>
        <authorList>
            <consortium name="US DOE Joint Genome Institute (JGI-PGF)"/>
            <person name="Walter F."/>
            <person name="Albersmeier A."/>
            <person name="Kalinowski J."/>
            <person name="Ruckert C."/>
        </authorList>
    </citation>
    <scope>NUCLEOTIDE SEQUENCE</scope>
    <source>
        <strain evidence="9">KCTC 12719</strain>
    </source>
</reference>
<evidence type="ECO:0000256" key="7">
    <source>
        <dbReference type="SAM" id="Phobius"/>
    </source>
</evidence>
<evidence type="ECO:0000256" key="6">
    <source>
        <dbReference type="ARBA" id="ARBA00023136"/>
    </source>
</evidence>
<proteinExistence type="predicted"/>
<feature type="transmembrane region" description="Helical" evidence="7">
    <location>
        <begin position="221"/>
        <end position="243"/>
    </location>
</feature>
<evidence type="ECO:0000313" key="10">
    <source>
        <dbReference type="Proteomes" id="UP000610456"/>
    </source>
</evidence>
<feature type="transmembrane region" description="Helical" evidence="7">
    <location>
        <begin position="169"/>
        <end position="187"/>
    </location>
</feature>
<evidence type="ECO:0000256" key="3">
    <source>
        <dbReference type="ARBA" id="ARBA00022475"/>
    </source>
</evidence>
<feature type="domain" description="Major facilitator superfamily (MFS) profile" evidence="8">
    <location>
        <begin position="14"/>
        <end position="395"/>
    </location>
</feature>
<reference evidence="9" key="2">
    <citation type="submission" date="2020-09" db="EMBL/GenBank/DDBJ databases">
        <authorList>
            <person name="Sun Q."/>
            <person name="Kim S."/>
        </authorList>
    </citation>
    <scope>NUCLEOTIDE SEQUENCE</scope>
    <source>
        <strain evidence="9">KCTC 12719</strain>
    </source>
</reference>